<evidence type="ECO:0000256" key="2">
    <source>
        <dbReference type="ARBA" id="ARBA00022722"/>
    </source>
</evidence>
<gene>
    <name evidence="5" type="ORF">BJY01DRAFT_236001</name>
</gene>
<dbReference type="SUPFAM" id="SSF56784">
    <property type="entry name" value="HAD-like"/>
    <property type="match status" value="1"/>
</dbReference>
<comment type="similarity">
    <text evidence="1">Belongs to the metallo-dependent hydrolases superfamily. TatD-type hydrolase family.</text>
</comment>
<reference evidence="5 6" key="1">
    <citation type="submission" date="2024-07" db="EMBL/GenBank/DDBJ databases">
        <title>Section-level genome sequencing and comparative genomics of Aspergillus sections Usti and Cavernicolus.</title>
        <authorList>
            <consortium name="Lawrence Berkeley National Laboratory"/>
            <person name="Nybo J.L."/>
            <person name="Vesth T.C."/>
            <person name="Theobald S."/>
            <person name="Frisvad J.C."/>
            <person name="Larsen T.O."/>
            <person name="Kjaerboelling I."/>
            <person name="Rothschild-Mancinelli K."/>
            <person name="Lyhne E.K."/>
            <person name="Kogle M.E."/>
            <person name="Barry K."/>
            <person name="Clum A."/>
            <person name="Na H."/>
            <person name="Ledsgaard L."/>
            <person name="Lin J."/>
            <person name="Lipzen A."/>
            <person name="Kuo A."/>
            <person name="Riley R."/>
            <person name="Mondo S."/>
            <person name="Labutti K."/>
            <person name="Haridas S."/>
            <person name="Pangalinan J."/>
            <person name="Salamov A.A."/>
            <person name="Simmons B.A."/>
            <person name="Magnuson J.K."/>
            <person name="Chen J."/>
            <person name="Drula E."/>
            <person name="Henrissat B."/>
            <person name="Wiebenga A."/>
            <person name="Lubbers R.J."/>
            <person name="Gomes A.C."/>
            <person name="Makela M.R."/>
            <person name="Stajich J."/>
            <person name="Grigoriev I.V."/>
            <person name="Mortensen U.H."/>
            <person name="De Vries R.P."/>
            <person name="Baker S.E."/>
            <person name="Andersen M.R."/>
        </authorList>
    </citation>
    <scope>NUCLEOTIDE SEQUENCE [LARGE SCALE GENOMIC DNA]</scope>
    <source>
        <strain evidence="5 6">CBS 123904</strain>
    </source>
</reference>
<evidence type="ECO:0008006" key="7">
    <source>
        <dbReference type="Google" id="ProtNLM"/>
    </source>
</evidence>
<dbReference type="Gene3D" id="1.10.150.750">
    <property type="match status" value="1"/>
</dbReference>
<dbReference type="Pfam" id="PF01026">
    <property type="entry name" value="TatD_DNase"/>
    <property type="match status" value="1"/>
</dbReference>
<evidence type="ECO:0000256" key="4">
    <source>
        <dbReference type="ARBA" id="ARBA00022801"/>
    </source>
</evidence>
<dbReference type="InterPro" id="IPR023214">
    <property type="entry name" value="HAD_sf"/>
</dbReference>
<dbReference type="Gene3D" id="3.20.20.140">
    <property type="entry name" value="Metal-dependent hydrolases"/>
    <property type="match status" value="1"/>
</dbReference>
<organism evidence="5 6">
    <name type="scientific">Aspergillus pseudoustus</name>
    <dbReference type="NCBI Taxonomy" id="1810923"/>
    <lineage>
        <taxon>Eukaryota</taxon>
        <taxon>Fungi</taxon>
        <taxon>Dikarya</taxon>
        <taxon>Ascomycota</taxon>
        <taxon>Pezizomycotina</taxon>
        <taxon>Eurotiomycetes</taxon>
        <taxon>Eurotiomycetidae</taxon>
        <taxon>Eurotiales</taxon>
        <taxon>Aspergillaceae</taxon>
        <taxon>Aspergillus</taxon>
        <taxon>Aspergillus subgen. Nidulantes</taxon>
    </lineage>
</organism>
<evidence type="ECO:0000313" key="6">
    <source>
        <dbReference type="Proteomes" id="UP001610446"/>
    </source>
</evidence>
<keyword evidence="6" id="KW-1185">Reference proteome</keyword>
<dbReference type="Gene3D" id="3.40.50.1000">
    <property type="entry name" value="HAD superfamily/HAD-like"/>
    <property type="match status" value="1"/>
</dbReference>
<dbReference type="InterPro" id="IPR001130">
    <property type="entry name" value="TatD-like"/>
</dbReference>
<accession>A0ABR4JQU1</accession>
<dbReference type="InterPro" id="IPR032466">
    <property type="entry name" value="Metal_Hydrolase"/>
</dbReference>
<comment type="caution">
    <text evidence="5">The sequence shown here is derived from an EMBL/GenBank/DDBJ whole genome shotgun (WGS) entry which is preliminary data.</text>
</comment>
<evidence type="ECO:0000256" key="1">
    <source>
        <dbReference type="ARBA" id="ARBA00009275"/>
    </source>
</evidence>
<proteinExistence type="inferred from homology"/>
<dbReference type="PANTHER" id="PTHR10060:SF15">
    <property type="entry name" value="DEOXYRIBONUCLEASE TATDN1"/>
    <property type="match status" value="1"/>
</dbReference>
<evidence type="ECO:0000313" key="5">
    <source>
        <dbReference type="EMBL" id="KAL2842403.1"/>
    </source>
</evidence>
<dbReference type="PRINTS" id="PR00413">
    <property type="entry name" value="HADHALOGNASE"/>
</dbReference>
<dbReference type="InterPro" id="IPR036412">
    <property type="entry name" value="HAD-like_sf"/>
</dbReference>
<keyword evidence="2" id="KW-0540">Nuclease</keyword>
<sequence length="543" mass="61330">MAQLSEYRLLSFDVYGTLVDWEGGILAAFQPMLDKANAQFTRRQLLTAYHDLEREQQNKTPYMAYSQLLTTIHPQLTAQLGLAVPTPEESKQFGESIGTWPAFPDTVHALKRLSRQYKLAVLSNVDRESFAKTNAGSLEGFPFDLIITAQDVGSYKPDLRNFDHMLTAVKEKFDIDPSQVLQTAQSQFHDHHPAHKVGLKSVWIERPGATMGNLSENIYDWKFDTLGDMADALEREQVAVTYTADQYQGIYRGKKYHDPDWAEVIKRAHAYNCPKMMLTTMTLPGAYQNLEACRQYPETCTMTLGVHPYHVGDIYASEDQEEKSYLERLKRFGQELIKEERSPLVAFGEIGLDYARLELAEKQTQQRAFREQLELAVEFQLPLFLHARDACADFIEILTPYLPRLPRGGLVHSFAGTKDEMLQLVDLGLDISVNGVCFRTDEQLEMVRAIPLDRLQLETDAPWCEIVVDERIAGFLEGAPAIPPSRKHGKFVSGQMVKGRNESCTIESVARVTAGLIGVSVEEVAEKAWANSVRMFGLGVDRI</sequence>
<dbReference type="Proteomes" id="UP001610446">
    <property type="component" value="Unassembled WGS sequence"/>
</dbReference>
<dbReference type="InterPro" id="IPR006439">
    <property type="entry name" value="HAD-SF_hydro_IA"/>
</dbReference>
<dbReference type="InterPro" id="IPR050891">
    <property type="entry name" value="TatD-type_Hydrolase"/>
</dbReference>
<dbReference type="SFLD" id="SFLDG01129">
    <property type="entry name" value="C1.5:_HAD__Beta-PGM__Phosphata"/>
    <property type="match status" value="1"/>
</dbReference>
<dbReference type="SUPFAM" id="SSF51556">
    <property type="entry name" value="Metallo-dependent hydrolases"/>
    <property type="match status" value="1"/>
</dbReference>
<keyword evidence="4" id="KW-0378">Hydrolase</keyword>
<keyword evidence="3" id="KW-0479">Metal-binding</keyword>
<dbReference type="PANTHER" id="PTHR10060">
    <property type="entry name" value="TATD FAMILY DEOXYRIBONUCLEASE"/>
    <property type="match status" value="1"/>
</dbReference>
<dbReference type="NCBIfam" id="TIGR01493">
    <property type="entry name" value="HAD-SF-IA-v2"/>
    <property type="match status" value="1"/>
</dbReference>
<protein>
    <recommendedName>
        <fullName evidence="7">HAD-like domain-containing protein</fullName>
    </recommendedName>
</protein>
<dbReference type="CDD" id="cd01310">
    <property type="entry name" value="TatD_DNAse"/>
    <property type="match status" value="1"/>
</dbReference>
<evidence type="ECO:0000256" key="3">
    <source>
        <dbReference type="ARBA" id="ARBA00022723"/>
    </source>
</evidence>
<dbReference type="Pfam" id="PF00702">
    <property type="entry name" value="Hydrolase"/>
    <property type="match status" value="1"/>
</dbReference>
<dbReference type="SFLD" id="SFLDS00003">
    <property type="entry name" value="Haloacid_Dehalogenase"/>
    <property type="match status" value="1"/>
</dbReference>
<name>A0ABR4JQU1_9EURO</name>
<dbReference type="EMBL" id="JBFXLU010000099">
    <property type="protein sequence ID" value="KAL2842403.1"/>
    <property type="molecule type" value="Genomic_DNA"/>
</dbReference>